<keyword evidence="2" id="KW-0812">Transmembrane</keyword>
<dbReference type="GO" id="GO:0046819">
    <property type="term" value="P:protein secretion by the type V secretion system"/>
    <property type="evidence" value="ECO:0007669"/>
    <property type="project" value="TreeGrafter"/>
</dbReference>
<evidence type="ECO:0000256" key="1">
    <source>
        <dbReference type="ARBA" id="ARBA00022452"/>
    </source>
</evidence>
<dbReference type="InterPro" id="IPR013686">
    <property type="entry name" value="Polypept-transport_assoc_ShlB"/>
</dbReference>
<feature type="domain" description="Haemolysin activator HlyB C-terminal" evidence="4">
    <location>
        <begin position="294"/>
        <end position="553"/>
    </location>
</feature>
<keyword evidence="7" id="KW-1185">Reference proteome</keyword>
<dbReference type="Gene3D" id="2.40.160.50">
    <property type="entry name" value="membrane protein fhac: a member of the omp85/tpsb transporter family"/>
    <property type="match status" value="1"/>
</dbReference>
<evidence type="ECO:0000259" key="5">
    <source>
        <dbReference type="Pfam" id="PF08479"/>
    </source>
</evidence>
<dbReference type="InterPro" id="IPR051544">
    <property type="entry name" value="TPS_OM_transporter"/>
</dbReference>
<dbReference type="Pfam" id="PF03865">
    <property type="entry name" value="ShlB"/>
    <property type="match status" value="1"/>
</dbReference>
<protein>
    <submittedName>
        <fullName evidence="6">Hemolysin activator HlyB</fullName>
    </submittedName>
</protein>
<organism evidence="6 7">
    <name type="scientific">Agrobacterium deltaense NCPPB 1641</name>
    <dbReference type="NCBI Taxonomy" id="1183425"/>
    <lineage>
        <taxon>Bacteria</taxon>
        <taxon>Pseudomonadati</taxon>
        <taxon>Pseudomonadota</taxon>
        <taxon>Alphaproteobacteria</taxon>
        <taxon>Hyphomicrobiales</taxon>
        <taxon>Rhizobiaceae</taxon>
        <taxon>Rhizobium/Agrobacterium group</taxon>
        <taxon>Agrobacterium</taxon>
    </lineage>
</organism>
<dbReference type="GO" id="GO:0098046">
    <property type="term" value="C:type V protein secretion system complex"/>
    <property type="evidence" value="ECO:0007669"/>
    <property type="project" value="TreeGrafter"/>
</dbReference>
<comment type="caution">
    <text evidence="6">The sequence shown here is derived from an EMBL/GenBank/DDBJ whole genome shotgun (WGS) entry which is preliminary data.</text>
</comment>
<dbReference type="RefSeq" id="WP_245310885.1">
    <property type="nucleotide sequence ID" value="NZ_LT009775.1"/>
</dbReference>
<keyword evidence="1" id="KW-1134">Transmembrane beta strand</keyword>
<dbReference type="Proteomes" id="UP000192140">
    <property type="component" value="Unassembled WGS sequence"/>
</dbReference>
<accession>A0A1S7TKR6</accession>
<dbReference type="Gene3D" id="3.10.20.310">
    <property type="entry name" value="membrane protein fhac"/>
    <property type="match status" value="1"/>
</dbReference>
<evidence type="ECO:0000259" key="4">
    <source>
        <dbReference type="Pfam" id="PF03865"/>
    </source>
</evidence>
<gene>
    <name evidence="6" type="ORF">AGR7A_Cc200029</name>
</gene>
<reference evidence="6" key="1">
    <citation type="submission" date="2016-01" db="EMBL/GenBank/DDBJ databases">
        <authorList>
            <person name="Regsiter A."/>
            <person name="william w."/>
        </authorList>
    </citation>
    <scope>NUCLEOTIDE SEQUENCE</scope>
    <source>
        <strain evidence="6">NCPPB 1641</strain>
    </source>
</reference>
<feature type="domain" description="Polypeptide-transport-associated ShlB-type" evidence="5">
    <location>
        <begin position="109"/>
        <end position="186"/>
    </location>
</feature>
<dbReference type="PANTHER" id="PTHR34597">
    <property type="entry name" value="SLR1661 PROTEIN"/>
    <property type="match status" value="1"/>
</dbReference>
<dbReference type="EMBL" id="FCNP01000013">
    <property type="protein sequence ID" value="CVI55193.1"/>
    <property type="molecule type" value="Genomic_DNA"/>
</dbReference>
<evidence type="ECO:0000256" key="2">
    <source>
        <dbReference type="ARBA" id="ARBA00022692"/>
    </source>
</evidence>
<sequence length="663" mass="71758">MTRYLARARFVVPAATKSSTASGFDGKVIGGIALTSPALRNLVVVLCAALCFAPQTALSRDDLNKRSSVEANAGQVDPGVAASQEPALTIQTFAGPISDNATSGASPCFPVDTIRIEGGHELIGSEAVEDVTRPFALSCQSNESVGGLLKAVNGLFADRGFATTQAWLPEQDIAASRTLVLRVVPGRIDAVTYKEEQQPYKAFFPRMAELSGNVARSTSISEFVQQADAWWEGLDDDLERLTLLPPSARIAMTGTIAKDDVLHVDRLQDTLDSLNRVPSNKAKAELVPGKRPATSDVQITNRINDAFRLYGGYDTESIEGVDKLRFGITAEKDNLIGINDMWGLTLKSGVETNELSGDFAVPVGRATMRLKGDWSENMIDLGPLSELFMTTWNVSAGADWIVHSSRTERLVADFTVAHREQNRYINGVGLMDQRVSPLQAGLTYSRFFERANLSARIGASQGLSIFNAREDADDIDDSTPHSQFTKLDASLSGSYVFPGRASVSSSLSTQWAATALYSDDQMTIGSRSSVRGFSNGSFKADRGAVWRNEVAFAMPVDLLLEKAGSGTQPDSQGPVQISAPSSEWARTTLSRLNPYLFLDAGLGRDVANEVTGYRVGSGVGLRYGGPRLSFDIGYAWRVAEDSRSRRVSEEKGELFMTLRLKVF</sequence>
<keyword evidence="1" id="KW-0472">Membrane</keyword>
<dbReference type="InterPro" id="IPR005565">
    <property type="entry name" value="Hemolysn_activator_HlyB_C"/>
</dbReference>
<evidence type="ECO:0000313" key="7">
    <source>
        <dbReference type="Proteomes" id="UP000192140"/>
    </source>
</evidence>
<dbReference type="GO" id="GO:0008320">
    <property type="term" value="F:protein transmembrane transporter activity"/>
    <property type="evidence" value="ECO:0007669"/>
    <property type="project" value="TreeGrafter"/>
</dbReference>
<evidence type="ECO:0000313" key="6">
    <source>
        <dbReference type="EMBL" id="CVI55193.1"/>
    </source>
</evidence>
<evidence type="ECO:0000256" key="3">
    <source>
        <dbReference type="ARBA" id="ARBA00023237"/>
    </source>
</evidence>
<keyword evidence="3" id="KW-0998">Cell outer membrane</keyword>
<name>A0A1S7TKR6_9HYPH</name>
<dbReference type="PANTHER" id="PTHR34597:SF3">
    <property type="entry name" value="OUTER MEMBRANE TRANSPORTER CDIB"/>
    <property type="match status" value="1"/>
</dbReference>
<dbReference type="AlphaFoldDB" id="A0A1S7TKR6"/>
<dbReference type="Pfam" id="PF08479">
    <property type="entry name" value="POTRA_2"/>
    <property type="match status" value="1"/>
</dbReference>
<proteinExistence type="predicted"/>